<gene>
    <name evidence="1" type="ORF">MNOR_LOCUS22315</name>
</gene>
<reference evidence="1 2" key="1">
    <citation type="submission" date="2024-05" db="EMBL/GenBank/DDBJ databases">
        <authorList>
            <person name="Wallberg A."/>
        </authorList>
    </citation>
    <scope>NUCLEOTIDE SEQUENCE [LARGE SCALE GENOMIC DNA]</scope>
</reference>
<evidence type="ECO:0000313" key="2">
    <source>
        <dbReference type="Proteomes" id="UP001497623"/>
    </source>
</evidence>
<organism evidence="1 2">
    <name type="scientific">Meganyctiphanes norvegica</name>
    <name type="common">Northern krill</name>
    <name type="synonym">Thysanopoda norvegica</name>
    <dbReference type="NCBI Taxonomy" id="48144"/>
    <lineage>
        <taxon>Eukaryota</taxon>
        <taxon>Metazoa</taxon>
        <taxon>Ecdysozoa</taxon>
        <taxon>Arthropoda</taxon>
        <taxon>Crustacea</taxon>
        <taxon>Multicrustacea</taxon>
        <taxon>Malacostraca</taxon>
        <taxon>Eumalacostraca</taxon>
        <taxon>Eucarida</taxon>
        <taxon>Euphausiacea</taxon>
        <taxon>Euphausiidae</taxon>
        <taxon>Meganyctiphanes</taxon>
    </lineage>
</organism>
<accession>A0AAV2RDY1</accession>
<evidence type="ECO:0000313" key="1">
    <source>
        <dbReference type="EMBL" id="CAL4121144.1"/>
    </source>
</evidence>
<keyword evidence="2" id="KW-1185">Reference proteome</keyword>
<dbReference type="EMBL" id="CAXKWB010018681">
    <property type="protein sequence ID" value="CAL4121144.1"/>
    <property type="molecule type" value="Genomic_DNA"/>
</dbReference>
<dbReference type="Gene3D" id="1.20.5.340">
    <property type="match status" value="1"/>
</dbReference>
<proteinExistence type="predicted"/>
<sequence>MIPAPDLEVLIKNLTMTVQKMDQKFDTMNASINDVKTMCLDHQVKLLEVKNDVSAIDDRVKSLESNISFNDKDVFENAVNDLVAVKVREATAELNERYDRKTKLIVQGVAVVSGTDDTEIVKNIADKLGIDLELSEVVRTFRVRRDLASTDTRPTLLNVEFVSERVKKKFVHPDIRAKIEALAPDDPFKGLLMYHDSTYAQRQEYRVLKAQAQAKNDLCEEKGTRKIPG</sequence>
<dbReference type="AlphaFoldDB" id="A0AAV2RDY1"/>
<comment type="caution">
    <text evidence="1">The sequence shown here is derived from an EMBL/GenBank/DDBJ whole genome shotgun (WGS) entry which is preliminary data.</text>
</comment>
<name>A0AAV2RDY1_MEGNR</name>
<protein>
    <submittedName>
        <fullName evidence="1">Uncharacterized protein</fullName>
    </submittedName>
</protein>
<dbReference type="Proteomes" id="UP001497623">
    <property type="component" value="Unassembled WGS sequence"/>
</dbReference>